<keyword evidence="2" id="KW-1133">Transmembrane helix</keyword>
<dbReference type="InterPro" id="IPR013083">
    <property type="entry name" value="Znf_RING/FYVE/PHD"/>
</dbReference>
<protein>
    <submittedName>
        <fullName evidence="4">RING-H2 finger protein ATL5 (RING-type E3 ubiquitin transferase ATL5)</fullName>
    </submittedName>
</protein>
<keyword evidence="2" id="KW-0812">Transmembrane</keyword>
<dbReference type="PROSITE" id="PS50089">
    <property type="entry name" value="ZF_RING_2"/>
    <property type="match status" value="1"/>
</dbReference>
<dbReference type="Pfam" id="PF13639">
    <property type="entry name" value="zf-RING_2"/>
    <property type="match status" value="1"/>
</dbReference>
<evidence type="ECO:0000256" key="1">
    <source>
        <dbReference type="PROSITE-ProRule" id="PRU00175"/>
    </source>
</evidence>
<keyword evidence="2" id="KW-0472">Membrane</keyword>
<feature type="domain" description="RING-type" evidence="3">
    <location>
        <begin position="89"/>
        <end position="126"/>
    </location>
</feature>
<dbReference type="SUPFAM" id="SSF57850">
    <property type="entry name" value="RING/U-box"/>
    <property type="match status" value="1"/>
</dbReference>
<evidence type="ECO:0000259" key="3">
    <source>
        <dbReference type="PROSITE" id="PS50089"/>
    </source>
</evidence>
<dbReference type="Proteomes" id="UP001642464">
    <property type="component" value="Unassembled WGS sequence"/>
</dbReference>
<dbReference type="SMART" id="SM00184">
    <property type="entry name" value="RING"/>
    <property type="match status" value="1"/>
</dbReference>
<keyword evidence="1" id="KW-0863">Zinc-finger</keyword>
<organism evidence="4 5">
    <name type="scientific">Durusdinium trenchii</name>
    <dbReference type="NCBI Taxonomy" id="1381693"/>
    <lineage>
        <taxon>Eukaryota</taxon>
        <taxon>Sar</taxon>
        <taxon>Alveolata</taxon>
        <taxon>Dinophyceae</taxon>
        <taxon>Suessiales</taxon>
        <taxon>Symbiodiniaceae</taxon>
        <taxon>Durusdinium</taxon>
    </lineage>
</organism>
<sequence>MLRRRTVAQGATCVALALAILSMSSVNEFDGFTWDMIALTASVILDTWDILFLHLLCIFTEDRMEVEVNEVPPRPQSIQLEKRHEGEQCSICLNCFEEEAVQLPCGHIFHSECIGGWLRFRSQCPLRCHTAKTAETGREPFFNAVLPGQVLEDSP</sequence>
<dbReference type="Gene3D" id="3.30.40.10">
    <property type="entry name" value="Zinc/RING finger domain, C3HC4 (zinc finger)"/>
    <property type="match status" value="1"/>
</dbReference>
<evidence type="ECO:0000313" key="5">
    <source>
        <dbReference type="Proteomes" id="UP001642464"/>
    </source>
</evidence>
<keyword evidence="1" id="KW-0862">Zinc</keyword>
<dbReference type="InterPro" id="IPR051826">
    <property type="entry name" value="E3_ubiquitin-ligase_domain"/>
</dbReference>
<evidence type="ECO:0000313" key="4">
    <source>
        <dbReference type="EMBL" id="CAK9093040.1"/>
    </source>
</evidence>
<evidence type="ECO:0000256" key="2">
    <source>
        <dbReference type="SAM" id="Phobius"/>
    </source>
</evidence>
<name>A0ABP0R068_9DINO</name>
<dbReference type="EMBL" id="CAXAMM010040418">
    <property type="protein sequence ID" value="CAK9093040.1"/>
    <property type="molecule type" value="Genomic_DNA"/>
</dbReference>
<reference evidence="4 5" key="1">
    <citation type="submission" date="2024-02" db="EMBL/GenBank/DDBJ databases">
        <authorList>
            <person name="Chen Y."/>
            <person name="Shah S."/>
            <person name="Dougan E. K."/>
            <person name="Thang M."/>
            <person name="Chan C."/>
        </authorList>
    </citation>
    <scope>NUCLEOTIDE SEQUENCE [LARGE SCALE GENOMIC DNA]</scope>
</reference>
<dbReference type="GO" id="GO:0016740">
    <property type="term" value="F:transferase activity"/>
    <property type="evidence" value="ECO:0007669"/>
    <property type="project" value="UniProtKB-KW"/>
</dbReference>
<dbReference type="PANTHER" id="PTHR22765:SF416">
    <property type="entry name" value="E3 UBIQUITIN-PROTEIN LIGASE GODZILLA"/>
    <property type="match status" value="1"/>
</dbReference>
<dbReference type="InterPro" id="IPR001841">
    <property type="entry name" value="Znf_RING"/>
</dbReference>
<comment type="caution">
    <text evidence="4">The sequence shown here is derived from an EMBL/GenBank/DDBJ whole genome shotgun (WGS) entry which is preliminary data.</text>
</comment>
<gene>
    <name evidence="4" type="ORF">SCF082_LOCUS43767</name>
</gene>
<proteinExistence type="predicted"/>
<keyword evidence="5" id="KW-1185">Reference proteome</keyword>
<keyword evidence="4" id="KW-0808">Transferase</keyword>
<keyword evidence="1" id="KW-0479">Metal-binding</keyword>
<accession>A0ABP0R068</accession>
<dbReference type="PANTHER" id="PTHR22765">
    <property type="entry name" value="RING FINGER AND PROTEASE ASSOCIATED DOMAIN-CONTAINING"/>
    <property type="match status" value="1"/>
</dbReference>
<feature type="transmembrane region" description="Helical" evidence="2">
    <location>
        <begin position="36"/>
        <end position="59"/>
    </location>
</feature>